<keyword evidence="3" id="KW-1185">Reference proteome</keyword>
<evidence type="ECO:0000256" key="1">
    <source>
        <dbReference type="SAM" id="MobiDB-lite"/>
    </source>
</evidence>
<evidence type="ECO:0000313" key="2">
    <source>
        <dbReference type="EMBL" id="GAT54362.1"/>
    </source>
</evidence>
<gene>
    <name evidence="2" type="ORF">MCHLO_11225</name>
</gene>
<feature type="compositionally biased region" description="Basic residues" evidence="1">
    <location>
        <begin position="48"/>
        <end position="64"/>
    </location>
</feature>
<organism evidence="2 3">
    <name type="scientific">Mycena chlorophos</name>
    <name type="common">Agaric fungus</name>
    <name type="synonym">Agaricus chlorophos</name>
    <dbReference type="NCBI Taxonomy" id="658473"/>
    <lineage>
        <taxon>Eukaryota</taxon>
        <taxon>Fungi</taxon>
        <taxon>Dikarya</taxon>
        <taxon>Basidiomycota</taxon>
        <taxon>Agaricomycotina</taxon>
        <taxon>Agaricomycetes</taxon>
        <taxon>Agaricomycetidae</taxon>
        <taxon>Agaricales</taxon>
        <taxon>Marasmiineae</taxon>
        <taxon>Mycenaceae</taxon>
        <taxon>Mycena</taxon>
    </lineage>
</organism>
<protein>
    <submittedName>
        <fullName evidence="2">Uncharacterized protein</fullName>
    </submittedName>
</protein>
<feature type="compositionally biased region" description="Basic residues" evidence="1">
    <location>
        <begin position="7"/>
        <end position="21"/>
    </location>
</feature>
<dbReference type="EMBL" id="DF848626">
    <property type="protein sequence ID" value="GAT54362.1"/>
    <property type="molecule type" value="Genomic_DNA"/>
</dbReference>
<name>A0ABQ0LTG5_MYCCL</name>
<dbReference type="Proteomes" id="UP000815677">
    <property type="component" value="Unassembled WGS sequence"/>
</dbReference>
<proteinExistence type="predicted"/>
<evidence type="ECO:0000313" key="3">
    <source>
        <dbReference type="Proteomes" id="UP000815677"/>
    </source>
</evidence>
<accession>A0ABQ0LTG5</accession>
<feature type="region of interest" description="Disordered" evidence="1">
    <location>
        <begin position="1"/>
        <end position="133"/>
    </location>
</feature>
<reference evidence="2" key="1">
    <citation type="submission" date="2014-09" db="EMBL/GenBank/DDBJ databases">
        <title>Genome sequence of the luminous mushroom Mycena chlorophos for searching fungal bioluminescence genes.</title>
        <authorList>
            <person name="Tanaka Y."/>
            <person name="Kasuga D."/>
            <person name="Oba Y."/>
            <person name="Hase S."/>
            <person name="Sato K."/>
            <person name="Oba Y."/>
            <person name="Sakakibara Y."/>
        </authorList>
    </citation>
    <scope>NUCLEOTIDE SEQUENCE</scope>
</reference>
<sequence length="133" mass="15160">MQGPNSRRPHHAKPTKHRRSRDFRDAQRTARPTPAVSDGDENASGPNRHSRKTWKLFARPKHGRPSMLVRQYNTISRHHTSACPPRFRPVLSSTLTRAEPTSPHVQPTPRGTLKRGTDTDPGRCPAHRHRNHV</sequence>